<reference evidence="2 3" key="1">
    <citation type="submission" date="2019-03" db="EMBL/GenBank/DDBJ databases">
        <title>Genomic Encyclopedia of Type Strains, Phase III (KMG-III): the genomes of soil and plant-associated and newly described type strains.</title>
        <authorList>
            <person name="Whitman W."/>
        </authorList>
    </citation>
    <scope>NUCLEOTIDE SEQUENCE [LARGE SCALE GENOMIC DNA]</scope>
    <source>
        <strain evidence="2 3">VKM Ac-2573</strain>
    </source>
</reference>
<evidence type="ECO:0000256" key="1">
    <source>
        <dbReference type="SAM" id="SignalP"/>
    </source>
</evidence>
<name>A0A4R8C5V7_9ACTN</name>
<evidence type="ECO:0000313" key="2">
    <source>
        <dbReference type="EMBL" id="TDW71288.1"/>
    </source>
</evidence>
<feature type="signal peptide" evidence="1">
    <location>
        <begin position="1"/>
        <end position="23"/>
    </location>
</feature>
<dbReference type="OrthoDB" id="3806702at2"/>
<keyword evidence="3" id="KW-1185">Reference proteome</keyword>
<keyword evidence="1" id="KW-0732">Signal</keyword>
<proteinExistence type="predicted"/>
<gene>
    <name evidence="2" type="ORF">EV653_5368</name>
</gene>
<organism evidence="2 3">
    <name type="scientific">Kribbella pratensis</name>
    <dbReference type="NCBI Taxonomy" id="2512112"/>
    <lineage>
        <taxon>Bacteria</taxon>
        <taxon>Bacillati</taxon>
        <taxon>Actinomycetota</taxon>
        <taxon>Actinomycetes</taxon>
        <taxon>Propionibacteriales</taxon>
        <taxon>Kribbellaceae</taxon>
        <taxon>Kribbella</taxon>
    </lineage>
</organism>
<comment type="caution">
    <text evidence="2">The sequence shown here is derived from an EMBL/GenBank/DDBJ whole genome shotgun (WGS) entry which is preliminary data.</text>
</comment>
<dbReference type="AlphaFoldDB" id="A0A4R8C5V7"/>
<dbReference type="EMBL" id="SODP01000002">
    <property type="protein sequence ID" value="TDW71288.1"/>
    <property type="molecule type" value="Genomic_DNA"/>
</dbReference>
<sequence>MKARILTALVVLGLGAVPITAQASPDPNLKIDAVAMNQAIAAVSGLNTAKVTVTVTGKFTDAENSKTPVLAILERTGGSGSATSLISTSLPRLANGTWSGPLYVPSTANGTFKVTGVIHGPFFPGSGDMTDPTPFSGPSIAVTGTHIPRISASVIPKVVPFGKPYSIKWAVIDSQTGRPYGSRLRVVLGNDNTCAEYVGPGYTNLTDLAGTVTKSYPASLADFVNCLLLPGNPSSNGGLGLVPARPAIISATPSKTSATVGTIVPVNGVVAGAPSSCKVYLQRLYGATQWKTVSPAAAIRSYSGKFVLSAQPAYKGLIPYRVYFPLCYNFQAGVSKVFYIRGT</sequence>
<evidence type="ECO:0008006" key="4">
    <source>
        <dbReference type="Google" id="ProtNLM"/>
    </source>
</evidence>
<evidence type="ECO:0000313" key="3">
    <source>
        <dbReference type="Proteomes" id="UP000295146"/>
    </source>
</evidence>
<dbReference type="RefSeq" id="WP_134106373.1">
    <property type="nucleotide sequence ID" value="NZ_SODP01000002.1"/>
</dbReference>
<feature type="chain" id="PRO_5020828144" description="Ig-like domain-containing protein" evidence="1">
    <location>
        <begin position="24"/>
        <end position="343"/>
    </location>
</feature>
<accession>A0A4R8C5V7</accession>
<dbReference type="Proteomes" id="UP000295146">
    <property type="component" value="Unassembled WGS sequence"/>
</dbReference>
<protein>
    <recommendedName>
        <fullName evidence="4">Ig-like domain-containing protein</fullName>
    </recommendedName>
</protein>